<dbReference type="Proteomes" id="UP000494363">
    <property type="component" value="Unassembled WGS sequence"/>
</dbReference>
<dbReference type="PANTHER" id="PTHR43507">
    <property type="entry name" value="NADH-UBIQUINONE OXIDOREDUCTASE CHAIN 4"/>
    <property type="match status" value="1"/>
</dbReference>
<feature type="domain" description="NADH:quinone oxidoreductase/Mrp antiporter transmembrane" evidence="8">
    <location>
        <begin position="182"/>
        <end position="464"/>
    </location>
</feature>
<evidence type="ECO:0000256" key="2">
    <source>
        <dbReference type="ARBA" id="ARBA00009025"/>
    </source>
</evidence>
<feature type="transmembrane region" description="Helical" evidence="7">
    <location>
        <begin position="255"/>
        <end position="273"/>
    </location>
</feature>
<dbReference type="GO" id="GO:0012505">
    <property type="term" value="C:endomembrane system"/>
    <property type="evidence" value="ECO:0007669"/>
    <property type="project" value="UniProtKB-SubCell"/>
</dbReference>
<dbReference type="EMBL" id="CADIKH010000004">
    <property type="protein sequence ID" value="CAB3750046.1"/>
    <property type="molecule type" value="Genomic_DNA"/>
</dbReference>
<dbReference type="NCBIfam" id="TIGR01972">
    <property type="entry name" value="NDH_I_M"/>
    <property type="match status" value="1"/>
</dbReference>
<evidence type="ECO:0000256" key="1">
    <source>
        <dbReference type="ARBA" id="ARBA00004127"/>
    </source>
</evidence>
<organism evidence="9 10">
    <name type="scientific">Paraburkholderia humisilvae</name>
    <dbReference type="NCBI Taxonomy" id="627669"/>
    <lineage>
        <taxon>Bacteria</taxon>
        <taxon>Pseudomonadati</taxon>
        <taxon>Pseudomonadota</taxon>
        <taxon>Betaproteobacteria</taxon>
        <taxon>Burkholderiales</taxon>
        <taxon>Burkholderiaceae</taxon>
        <taxon>Paraburkholderia</taxon>
    </lineage>
</organism>
<reference evidence="9 10" key="1">
    <citation type="submission" date="2020-04" db="EMBL/GenBank/DDBJ databases">
        <authorList>
            <person name="De Canck E."/>
        </authorList>
    </citation>
    <scope>NUCLEOTIDE SEQUENCE [LARGE SCALE GENOMIC DNA]</scope>
    <source>
        <strain evidence="9 10">LMG 29542</strain>
    </source>
</reference>
<feature type="transmembrane region" description="Helical" evidence="7">
    <location>
        <begin position="500"/>
        <end position="517"/>
    </location>
</feature>
<evidence type="ECO:0000313" key="10">
    <source>
        <dbReference type="Proteomes" id="UP000494363"/>
    </source>
</evidence>
<feature type="transmembrane region" description="Helical" evidence="7">
    <location>
        <begin position="381"/>
        <end position="399"/>
    </location>
</feature>
<dbReference type="InterPro" id="IPR010227">
    <property type="entry name" value="NADH_Q_OxRdtase_chainM/4"/>
</dbReference>
<dbReference type="GO" id="GO:0042773">
    <property type="term" value="P:ATP synthesis coupled electron transport"/>
    <property type="evidence" value="ECO:0007669"/>
    <property type="project" value="InterPro"/>
</dbReference>
<feature type="transmembrane region" description="Helical" evidence="7">
    <location>
        <begin position="420"/>
        <end position="441"/>
    </location>
</feature>
<keyword evidence="10" id="KW-1185">Reference proteome</keyword>
<comment type="subcellular location">
    <subcellularLocation>
        <location evidence="1">Endomembrane system</location>
        <topology evidence="1">Multi-pass membrane protein</topology>
    </subcellularLocation>
    <subcellularLocation>
        <location evidence="6">Membrane</location>
        <topology evidence="6">Multi-pass membrane protein</topology>
    </subcellularLocation>
</comment>
<evidence type="ECO:0000256" key="7">
    <source>
        <dbReference type="SAM" id="Phobius"/>
    </source>
</evidence>
<sequence length="575" mass="62258">MLVNPDGLVRPRLSDFSAFPYCLRNPFVISLLTVATVELSLCAQKFPVNLMQFPPLLSLLIWIPIVAGLVVLRVGSDQALNRTRWIALVGALVSAVPAIPLVEGFRNNVVAMQFVENKVWLPSFGVAWHLGVDGISLWFTVLTAVTTLIVVVASWESITKRTAQYFGAFLLLSGFMQGVFTAQDGMLFFVFFEATLIPLYLLIGTWGQSNRAHAALRFFLFSLTGSLAMLAAMLYLYSQSHNFDIAQWRSLQLDFMPQVLIFLCFFAAFSVKVPMWPVHTWLPDVHLEGPTAAAVLLGMLKIGGYGLLRFALPIVPQASHFFAPAIITLSLVAVIYASLVALVQTDIRKLLAYSAIAHMGLVTLGLFVFTRISMEGAVVQMLSYGIVSGAMLLCSGMLYDRTQSGSIDAYGGVVNTMPRFAVFVMLFSMANVGLPGTSGFVGEFMVLMGAIQFNFWVGAAAALILILSAAYTLWMAKRVIFGAVANARVAKLTDVSKREFVLLGAMAVLVLGIGIHPKPFTDAIDATAGEVLAQAEGTIANGATRVADSRAVPEVHLVPTTSARSVAGDRDRPRG</sequence>
<evidence type="ECO:0000259" key="8">
    <source>
        <dbReference type="Pfam" id="PF00361"/>
    </source>
</evidence>
<feature type="transmembrane region" description="Helical" evidence="7">
    <location>
        <begin position="453"/>
        <end position="474"/>
    </location>
</feature>
<dbReference type="GO" id="GO:0015990">
    <property type="term" value="P:electron transport coupled proton transport"/>
    <property type="evidence" value="ECO:0007669"/>
    <property type="project" value="TreeGrafter"/>
</dbReference>
<keyword evidence="4 7" id="KW-1133">Transmembrane helix</keyword>
<feature type="transmembrane region" description="Helical" evidence="7">
    <location>
        <begin position="135"/>
        <end position="155"/>
    </location>
</feature>
<feature type="transmembrane region" description="Helical" evidence="7">
    <location>
        <begin position="350"/>
        <end position="369"/>
    </location>
</feature>
<dbReference type="AlphaFoldDB" id="A0A6J5DB95"/>
<feature type="transmembrane region" description="Helical" evidence="7">
    <location>
        <begin position="53"/>
        <end position="72"/>
    </location>
</feature>
<comment type="similarity">
    <text evidence="2">Belongs to the complex I subunit 4 family.</text>
</comment>
<dbReference type="GO" id="GO:0008137">
    <property type="term" value="F:NADH dehydrogenase (ubiquinone) activity"/>
    <property type="evidence" value="ECO:0007669"/>
    <property type="project" value="InterPro"/>
</dbReference>
<feature type="transmembrane region" description="Helical" evidence="7">
    <location>
        <begin position="215"/>
        <end position="235"/>
    </location>
</feature>
<gene>
    <name evidence="9" type="primary">ndhD1</name>
    <name evidence="9" type="ORF">LMG29542_01178</name>
</gene>
<dbReference type="GO" id="GO:0003954">
    <property type="term" value="F:NADH dehydrogenase activity"/>
    <property type="evidence" value="ECO:0007669"/>
    <property type="project" value="TreeGrafter"/>
</dbReference>
<dbReference type="PANTHER" id="PTHR43507:SF1">
    <property type="entry name" value="NADH-UBIQUINONE OXIDOREDUCTASE CHAIN 4"/>
    <property type="match status" value="1"/>
</dbReference>
<evidence type="ECO:0000256" key="4">
    <source>
        <dbReference type="ARBA" id="ARBA00022989"/>
    </source>
</evidence>
<keyword evidence="3 6" id="KW-0812">Transmembrane</keyword>
<name>A0A6J5DB95_9BURK</name>
<dbReference type="GO" id="GO:0016020">
    <property type="term" value="C:membrane"/>
    <property type="evidence" value="ECO:0007669"/>
    <property type="project" value="UniProtKB-SubCell"/>
</dbReference>
<protein>
    <submittedName>
        <fullName evidence="9">NAD(P)H-quinone oxidoreductase chain 4 1</fullName>
    </submittedName>
</protein>
<dbReference type="InterPro" id="IPR003918">
    <property type="entry name" value="NADH_UbQ_OxRdtase"/>
</dbReference>
<dbReference type="PRINTS" id="PR01437">
    <property type="entry name" value="NUOXDRDTASE4"/>
</dbReference>
<feature type="transmembrane region" description="Helical" evidence="7">
    <location>
        <begin position="84"/>
        <end position="102"/>
    </location>
</feature>
<dbReference type="NCBIfam" id="NF004501">
    <property type="entry name" value="PRK05846.1-5"/>
    <property type="match status" value="1"/>
</dbReference>
<feature type="transmembrane region" description="Helical" evidence="7">
    <location>
        <begin position="321"/>
        <end position="343"/>
    </location>
</feature>
<evidence type="ECO:0000256" key="3">
    <source>
        <dbReference type="ARBA" id="ARBA00022692"/>
    </source>
</evidence>
<dbReference type="InterPro" id="IPR001750">
    <property type="entry name" value="ND/Mrp_TM"/>
</dbReference>
<dbReference type="Pfam" id="PF00361">
    <property type="entry name" value="Proton_antipo_M"/>
    <property type="match status" value="1"/>
</dbReference>
<accession>A0A6J5DB95</accession>
<feature type="transmembrane region" description="Helical" evidence="7">
    <location>
        <begin position="186"/>
        <end position="203"/>
    </location>
</feature>
<evidence type="ECO:0000313" key="9">
    <source>
        <dbReference type="EMBL" id="CAB3750046.1"/>
    </source>
</evidence>
<evidence type="ECO:0000256" key="6">
    <source>
        <dbReference type="RuleBase" id="RU000320"/>
    </source>
</evidence>
<proteinExistence type="inferred from homology"/>
<keyword evidence="5 7" id="KW-0472">Membrane</keyword>
<dbReference type="GO" id="GO:0048039">
    <property type="term" value="F:ubiquinone binding"/>
    <property type="evidence" value="ECO:0007669"/>
    <property type="project" value="TreeGrafter"/>
</dbReference>
<feature type="transmembrane region" description="Helical" evidence="7">
    <location>
        <begin position="294"/>
        <end position="315"/>
    </location>
</feature>
<evidence type="ECO:0000256" key="5">
    <source>
        <dbReference type="ARBA" id="ARBA00023136"/>
    </source>
</evidence>
<feature type="transmembrane region" description="Helical" evidence="7">
    <location>
        <begin position="162"/>
        <end position="180"/>
    </location>
</feature>